<dbReference type="Proteomes" id="UP001498476">
    <property type="component" value="Unassembled WGS sequence"/>
</dbReference>
<evidence type="ECO:0000256" key="1">
    <source>
        <dbReference type="SAM" id="MobiDB-lite"/>
    </source>
</evidence>
<name>A0ABR1GZ79_9HYPO</name>
<feature type="region of interest" description="Disordered" evidence="1">
    <location>
        <begin position="379"/>
        <end position="399"/>
    </location>
</feature>
<proteinExistence type="predicted"/>
<feature type="region of interest" description="Disordered" evidence="1">
    <location>
        <begin position="308"/>
        <end position="330"/>
    </location>
</feature>
<dbReference type="EMBL" id="JAZAVJ010000110">
    <property type="protein sequence ID" value="KAK7414132.1"/>
    <property type="molecule type" value="Genomic_DNA"/>
</dbReference>
<feature type="compositionally biased region" description="Acidic residues" evidence="1">
    <location>
        <begin position="318"/>
        <end position="330"/>
    </location>
</feature>
<feature type="region of interest" description="Disordered" evidence="1">
    <location>
        <begin position="455"/>
        <end position="483"/>
    </location>
</feature>
<reference evidence="2 3" key="1">
    <citation type="journal article" date="2025" name="Microbiol. Resour. Announc.">
        <title>Draft genome sequences for Neonectria magnoliae and Neonectria punicea, canker pathogens of Liriodendron tulipifera and Acer saccharum in West Virginia.</title>
        <authorList>
            <person name="Petronek H.M."/>
            <person name="Kasson M.T."/>
            <person name="Metheny A.M."/>
            <person name="Stauder C.M."/>
            <person name="Lovett B."/>
            <person name="Lynch S.C."/>
            <person name="Garnas J.R."/>
            <person name="Kasson L.R."/>
            <person name="Stajich J.E."/>
        </authorList>
    </citation>
    <scope>NUCLEOTIDE SEQUENCE [LARGE SCALE GENOMIC DNA]</scope>
    <source>
        <strain evidence="2 3">NRRL 64653</strain>
    </source>
</reference>
<organism evidence="2 3">
    <name type="scientific">Neonectria punicea</name>
    <dbReference type="NCBI Taxonomy" id="979145"/>
    <lineage>
        <taxon>Eukaryota</taxon>
        <taxon>Fungi</taxon>
        <taxon>Dikarya</taxon>
        <taxon>Ascomycota</taxon>
        <taxon>Pezizomycotina</taxon>
        <taxon>Sordariomycetes</taxon>
        <taxon>Hypocreomycetidae</taxon>
        <taxon>Hypocreales</taxon>
        <taxon>Nectriaceae</taxon>
        <taxon>Neonectria</taxon>
    </lineage>
</organism>
<gene>
    <name evidence="2" type="ORF">QQX98_006994</name>
</gene>
<evidence type="ECO:0000313" key="3">
    <source>
        <dbReference type="Proteomes" id="UP001498476"/>
    </source>
</evidence>
<sequence>MTAIPPDRLVRSLLSGFSPGLSVQELEAVPSARLQLLYNVKVSDGPSLLFALPPPAVMRLLRSEKSSIGSEAAVLKWLSGLTKGKKMSAAVASRDAVVAAKALGESSGSQSTPNPLSEYLPVLVRHESMAGGRAVEYNLSRPPRGVAISSLARPLSPRERRMVDFQIGQLLRRISEQSSPTRRFGIAADVLSVPLSSCQPHRFEGGLHTTRGADSWSVAFHALLESVLRDGEDLAIMINYGTIRQHFSRFKHLLDAVTRPRLVVVDAGEDINTLVSCSSQTGQRVASRANNVDGKQHDSKLARRIPFRSEINRTSADTPDESDGTNSEDGDIYTAMAETQGNCQIEVTGLRQWTNCIFGDPLIASVFSKVPSRDFWHGFDQPLSDDGDDSAESPSSVVEDEPNAHIRLLLYECYHAVVAVVREFYRPQTDSSKRELAARKQLSIVLAQLDELDESGLSRRRRPSGEVSPAKRPRSGDEDGNYH</sequence>
<evidence type="ECO:0000313" key="2">
    <source>
        <dbReference type="EMBL" id="KAK7414132.1"/>
    </source>
</evidence>
<comment type="caution">
    <text evidence="2">The sequence shown here is derived from an EMBL/GenBank/DDBJ whole genome shotgun (WGS) entry which is preliminary data.</text>
</comment>
<keyword evidence="3" id="KW-1185">Reference proteome</keyword>
<feature type="compositionally biased region" description="Basic and acidic residues" evidence="1">
    <location>
        <begin position="474"/>
        <end position="483"/>
    </location>
</feature>
<accession>A0ABR1GZ79</accession>
<protein>
    <submittedName>
        <fullName evidence="2">Uncharacterized protein</fullName>
    </submittedName>
</protein>